<name>A0A834DGL3_9CHIR</name>
<comment type="caution">
    <text evidence="1">The sequence shown here is derived from an EMBL/GenBank/DDBJ whole genome shotgun (WGS) entry which is preliminary data.</text>
</comment>
<proteinExistence type="predicted"/>
<gene>
    <name evidence="1" type="ORF">HJG60_015626</name>
</gene>
<organism evidence="1 2">
    <name type="scientific">Phyllostomus discolor</name>
    <name type="common">pale spear-nosed bat</name>
    <dbReference type="NCBI Taxonomy" id="89673"/>
    <lineage>
        <taxon>Eukaryota</taxon>
        <taxon>Metazoa</taxon>
        <taxon>Chordata</taxon>
        <taxon>Craniata</taxon>
        <taxon>Vertebrata</taxon>
        <taxon>Euteleostomi</taxon>
        <taxon>Mammalia</taxon>
        <taxon>Eutheria</taxon>
        <taxon>Laurasiatheria</taxon>
        <taxon>Chiroptera</taxon>
        <taxon>Yangochiroptera</taxon>
        <taxon>Phyllostomidae</taxon>
        <taxon>Phyllostominae</taxon>
        <taxon>Phyllostomus</taxon>
    </lineage>
</organism>
<dbReference type="Proteomes" id="UP000664940">
    <property type="component" value="Unassembled WGS sequence"/>
</dbReference>
<sequence length="56" mass="6185">MWSPRPSSCATTSISRMPTIRSLPSSIPTTCSWNAYRESIGSWHGRTRNGDGQDAE</sequence>
<dbReference type="AlphaFoldDB" id="A0A834DGL3"/>
<reference evidence="1 2" key="1">
    <citation type="journal article" date="2020" name="Nature">
        <title>Six reference-quality genomes reveal evolution of bat adaptations.</title>
        <authorList>
            <person name="Jebb D."/>
            <person name="Huang Z."/>
            <person name="Pippel M."/>
            <person name="Hughes G.M."/>
            <person name="Lavrichenko K."/>
            <person name="Devanna P."/>
            <person name="Winkler S."/>
            <person name="Jermiin L.S."/>
            <person name="Skirmuntt E.C."/>
            <person name="Katzourakis A."/>
            <person name="Burkitt-Gray L."/>
            <person name="Ray D.A."/>
            <person name="Sullivan K.A.M."/>
            <person name="Roscito J.G."/>
            <person name="Kirilenko B.M."/>
            <person name="Davalos L.M."/>
            <person name="Corthals A.P."/>
            <person name="Power M.L."/>
            <person name="Jones G."/>
            <person name="Ransome R.D."/>
            <person name="Dechmann D.K.N."/>
            <person name="Locatelli A.G."/>
            <person name="Puechmaille S.J."/>
            <person name="Fedrigo O."/>
            <person name="Jarvis E.D."/>
            <person name="Hiller M."/>
            <person name="Vernes S.C."/>
            <person name="Myers E.W."/>
            <person name="Teeling E.C."/>
        </authorList>
    </citation>
    <scope>NUCLEOTIDE SEQUENCE [LARGE SCALE GENOMIC DNA]</scope>
    <source>
        <strain evidence="1">Bat1K_MPI-CBG_1</strain>
    </source>
</reference>
<dbReference type="EMBL" id="JABVXQ010000014">
    <property type="protein sequence ID" value="KAF6079136.1"/>
    <property type="molecule type" value="Genomic_DNA"/>
</dbReference>
<protein>
    <submittedName>
        <fullName evidence="1">Proline rich 13</fullName>
    </submittedName>
</protein>
<accession>A0A834DGL3</accession>
<evidence type="ECO:0000313" key="2">
    <source>
        <dbReference type="Proteomes" id="UP000664940"/>
    </source>
</evidence>
<evidence type="ECO:0000313" key="1">
    <source>
        <dbReference type="EMBL" id="KAF6079136.1"/>
    </source>
</evidence>